<comment type="subcellular location">
    <subcellularLocation>
        <location evidence="1">Membrane</location>
        <topology evidence="1">Multi-pass membrane protein</topology>
    </subcellularLocation>
</comment>
<evidence type="ECO:0000256" key="3">
    <source>
        <dbReference type="ARBA" id="ARBA00022692"/>
    </source>
</evidence>
<comment type="similarity">
    <text evidence="2">Belongs to the TMCO4 family.</text>
</comment>
<gene>
    <name evidence="9" type="ORF">EJ08DRAFT_606579</name>
</gene>
<dbReference type="AlphaFoldDB" id="A0A9P4NYA2"/>
<keyword evidence="3 8" id="KW-0812">Transmembrane</keyword>
<dbReference type="InterPro" id="IPR029058">
    <property type="entry name" value="AB_hydrolase_fold"/>
</dbReference>
<dbReference type="GO" id="GO:0016020">
    <property type="term" value="C:membrane"/>
    <property type="evidence" value="ECO:0007669"/>
    <property type="project" value="UniProtKB-SubCell"/>
</dbReference>
<evidence type="ECO:0000256" key="7">
    <source>
        <dbReference type="SAM" id="MobiDB-lite"/>
    </source>
</evidence>
<name>A0A9P4NYA2_9PEZI</name>
<keyword evidence="10" id="KW-1185">Reference proteome</keyword>
<dbReference type="PANTHER" id="PTHR17920">
    <property type="entry name" value="TRANSMEMBRANE AND COILED-COIL DOMAIN-CONTAINING PROTEIN 4 TMCO4"/>
    <property type="match status" value="1"/>
</dbReference>
<organism evidence="9 10">
    <name type="scientific">Tothia fuscella</name>
    <dbReference type="NCBI Taxonomy" id="1048955"/>
    <lineage>
        <taxon>Eukaryota</taxon>
        <taxon>Fungi</taxon>
        <taxon>Dikarya</taxon>
        <taxon>Ascomycota</taxon>
        <taxon>Pezizomycotina</taxon>
        <taxon>Dothideomycetes</taxon>
        <taxon>Pleosporomycetidae</taxon>
        <taxon>Venturiales</taxon>
        <taxon>Cylindrosympodiaceae</taxon>
        <taxon>Tothia</taxon>
    </lineage>
</organism>
<keyword evidence="6" id="KW-0175">Coiled coil</keyword>
<evidence type="ECO:0000256" key="8">
    <source>
        <dbReference type="SAM" id="Phobius"/>
    </source>
</evidence>
<evidence type="ECO:0000256" key="2">
    <source>
        <dbReference type="ARBA" id="ARBA00009824"/>
    </source>
</evidence>
<evidence type="ECO:0000256" key="6">
    <source>
        <dbReference type="SAM" id="Coils"/>
    </source>
</evidence>
<evidence type="ECO:0000313" key="9">
    <source>
        <dbReference type="EMBL" id="KAF2433981.1"/>
    </source>
</evidence>
<feature type="transmembrane region" description="Helical" evidence="8">
    <location>
        <begin position="327"/>
        <end position="353"/>
    </location>
</feature>
<comment type="caution">
    <text evidence="9">The sequence shown here is derived from an EMBL/GenBank/DDBJ whole genome shotgun (WGS) entry which is preliminary data.</text>
</comment>
<dbReference type="SUPFAM" id="SSF53474">
    <property type="entry name" value="alpha/beta-Hydrolases"/>
    <property type="match status" value="1"/>
</dbReference>
<evidence type="ECO:0000256" key="4">
    <source>
        <dbReference type="ARBA" id="ARBA00022989"/>
    </source>
</evidence>
<feature type="compositionally biased region" description="Basic and acidic residues" evidence="7">
    <location>
        <begin position="713"/>
        <end position="729"/>
    </location>
</feature>
<dbReference type="OrthoDB" id="277931at2759"/>
<feature type="region of interest" description="Disordered" evidence="7">
    <location>
        <begin position="643"/>
        <end position="738"/>
    </location>
</feature>
<feature type="compositionally biased region" description="Low complexity" evidence="7">
    <location>
        <begin position="695"/>
        <end position="709"/>
    </location>
</feature>
<evidence type="ECO:0000256" key="5">
    <source>
        <dbReference type="ARBA" id="ARBA00023136"/>
    </source>
</evidence>
<feature type="transmembrane region" description="Helical" evidence="8">
    <location>
        <begin position="292"/>
        <end position="315"/>
    </location>
</feature>
<accession>A0A9P4NYA2</accession>
<proteinExistence type="inferred from homology"/>
<evidence type="ECO:0000256" key="1">
    <source>
        <dbReference type="ARBA" id="ARBA00004141"/>
    </source>
</evidence>
<evidence type="ECO:0000313" key="10">
    <source>
        <dbReference type="Proteomes" id="UP000800235"/>
    </source>
</evidence>
<dbReference type="Pfam" id="PF05277">
    <property type="entry name" value="DUF726"/>
    <property type="match status" value="1"/>
</dbReference>
<protein>
    <submittedName>
        <fullName evidence="9">DUF726-domain-containing protein</fullName>
    </submittedName>
</protein>
<feature type="compositionally biased region" description="Basic and acidic residues" evidence="7">
    <location>
        <begin position="676"/>
        <end position="686"/>
    </location>
</feature>
<dbReference type="EMBL" id="MU007018">
    <property type="protein sequence ID" value="KAF2433981.1"/>
    <property type="molecule type" value="Genomic_DNA"/>
</dbReference>
<sequence>MASFIHNPFAHDKDKPQETPSQEPAKPDEQSLTTILSTHDQRAELTLLLATCTALMRKPITDIFDPRYAGKLSDSQFDNPLENKNLDLSKVNVEEMDKEREEAEKRIKELSEPEMQGLKKAALAFFDAWRDSVLGRVGQILNGEGEAKGQKEVVSKTLVEKKSEESAKTEAVKLELKSSIEEENKSESELVTEAVKNLYPPVKTPLADLDEEKRKLILHSLMLLLLSLEHYAAHSRILLLHMTSSLNLSVEFLTQNESATARTLIKAAEEMNADKDVAKKADENQSSRKWKVGLATVAGAALIGVTGGLAAPLLAAGLGSMMGGLGLAGTAAAGYLGTVAGSTVVVGSLFGAYGGRMTGKMMDEYAKEVQDFGFLPIRKFSKPRKIEKEYRRLRVAIGISGWLTDKEEVIKPWRVISPSIEGFALKYEMEALLNLGNSMTTLLKSQAWALAKKEIIRRTIFAALTQALWPLGLLKVARIIDNPFTVAKTRSDKAGQVLADAIINKAQGERPVSLIGYSLGARVIYTCLVTLAERKAFGLIESVVLLGAPAPSDSADWRKMRSVVSGRLVNVYSENDYILGFLYRTSSIQYGVAGLRPAEFVRGVENIDVSDIVDGHLRYRFLTGTILKKIGFEDLDLEEVEQERMEAEELEELEERQQEKEHGKGKGKDADEEAKDMEKEVEKKNEQNMMDWATGKLGLSGEKGSSLWSGWGGKEEGKRAEAKGDEVHAKSAGTAANK</sequence>
<feature type="compositionally biased region" description="Basic and acidic residues" evidence="7">
    <location>
        <begin position="655"/>
        <end position="669"/>
    </location>
</feature>
<dbReference type="PANTHER" id="PTHR17920:SF22">
    <property type="entry name" value="DUF726 DOMAIN PROTEIN (AFU_ORTHOLOGUE AFUA_2G12860)"/>
    <property type="match status" value="1"/>
</dbReference>
<keyword evidence="5 8" id="KW-0472">Membrane</keyword>
<dbReference type="Gene3D" id="3.40.50.1820">
    <property type="entry name" value="alpha/beta hydrolase"/>
    <property type="match status" value="1"/>
</dbReference>
<feature type="region of interest" description="Disordered" evidence="7">
    <location>
        <begin position="1"/>
        <end position="31"/>
    </location>
</feature>
<keyword evidence="4 8" id="KW-1133">Transmembrane helix</keyword>
<reference evidence="9" key="1">
    <citation type="journal article" date="2020" name="Stud. Mycol.">
        <title>101 Dothideomycetes genomes: a test case for predicting lifestyles and emergence of pathogens.</title>
        <authorList>
            <person name="Haridas S."/>
            <person name="Albert R."/>
            <person name="Binder M."/>
            <person name="Bloem J."/>
            <person name="Labutti K."/>
            <person name="Salamov A."/>
            <person name="Andreopoulos B."/>
            <person name="Baker S."/>
            <person name="Barry K."/>
            <person name="Bills G."/>
            <person name="Bluhm B."/>
            <person name="Cannon C."/>
            <person name="Castanera R."/>
            <person name="Culley D."/>
            <person name="Daum C."/>
            <person name="Ezra D."/>
            <person name="Gonzalez J."/>
            <person name="Henrissat B."/>
            <person name="Kuo A."/>
            <person name="Liang C."/>
            <person name="Lipzen A."/>
            <person name="Lutzoni F."/>
            <person name="Magnuson J."/>
            <person name="Mondo S."/>
            <person name="Nolan M."/>
            <person name="Ohm R."/>
            <person name="Pangilinan J."/>
            <person name="Park H.-J."/>
            <person name="Ramirez L."/>
            <person name="Alfaro M."/>
            <person name="Sun H."/>
            <person name="Tritt A."/>
            <person name="Yoshinaga Y."/>
            <person name="Zwiers L.-H."/>
            <person name="Turgeon B."/>
            <person name="Goodwin S."/>
            <person name="Spatafora J."/>
            <person name="Crous P."/>
            <person name="Grigoriev I."/>
        </authorList>
    </citation>
    <scope>NUCLEOTIDE SEQUENCE</scope>
    <source>
        <strain evidence="9">CBS 130266</strain>
    </source>
</reference>
<dbReference type="InterPro" id="IPR007941">
    <property type="entry name" value="DUF726"/>
</dbReference>
<dbReference type="Proteomes" id="UP000800235">
    <property type="component" value="Unassembled WGS sequence"/>
</dbReference>
<feature type="coiled-coil region" evidence="6">
    <location>
        <begin position="86"/>
        <end position="113"/>
    </location>
</feature>